<name>A0ABR7C6J0_9BACE</name>
<dbReference type="InterPro" id="IPR038081">
    <property type="entry name" value="CalX-like_sf"/>
</dbReference>
<evidence type="ECO:0008006" key="4">
    <source>
        <dbReference type="Google" id="ProtNLM"/>
    </source>
</evidence>
<dbReference type="EMBL" id="JACOOE010000001">
    <property type="protein sequence ID" value="MBC5603430.1"/>
    <property type="molecule type" value="Genomic_DNA"/>
</dbReference>
<feature type="chain" id="PRO_5047484482" description="Calx-beta domain-containing protein" evidence="1">
    <location>
        <begin position="18"/>
        <end position="428"/>
    </location>
</feature>
<comment type="caution">
    <text evidence="2">The sequence shown here is derived from an EMBL/GenBank/DDBJ whole genome shotgun (WGS) entry which is preliminary data.</text>
</comment>
<accession>A0ABR7C6J0</accession>
<dbReference type="Proteomes" id="UP000600600">
    <property type="component" value="Unassembled WGS sequence"/>
</dbReference>
<evidence type="ECO:0000256" key="1">
    <source>
        <dbReference type="SAM" id="SignalP"/>
    </source>
</evidence>
<dbReference type="PROSITE" id="PS51257">
    <property type="entry name" value="PROKAR_LIPOPROTEIN"/>
    <property type="match status" value="1"/>
</dbReference>
<keyword evidence="3" id="KW-1185">Reference proteome</keyword>
<gene>
    <name evidence="2" type="ORF">H8S67_01905</name>
</gene>
<evidence type="ECO:0000313" key="3">
    <source>
        <dbReference type="Proteomes" id="UP000600600"/>
    </source>
</evidence>
<evidence type="ECO:0000313" key="2">
    <source>
        <dbReference type="EMBL" id="MBC5603430.1"/>
    </source>
</evidence>
<dbReference type="RefSeq" id="WP_186966221.1">
    <property type="nucleotide sequence ID" value="NZ_JACOOE010000001.1"/>
</dbReference>
<dbReference type="Gene3D" id="2.60.40.2030">
    <property type="match status" value="1"/>
</dbReference>
<feature type="signal peptide" evidence="1">
    <location>
        <begin position="1"/>
        <end position="17"/>
    </location>
</feature>
<sequence length="428" mass="47109">MKKLFYLLFVMCTVVFTACSSDDDNKSEIPQLNFEKSNYTLASKTVDIKLIADAPAAGTISVPVSFSGAATETTDFTASANAFTFKAGETEAVITLTRVEGSAGDENKTLTVNLGNAPAGYNIGVMSYTTVTLLSKNGVIMSFEDEKGILTLTTSYSAALTSMSGSTYKATDNLSLNVEVDPSSTAVEGVHFDFVDGKKYVTIAKGKNKGTVSLKFLKKEKGKDKLVLRLSDRDGFAYGNNPAITITIQGACNLEGTWAFKEVSNFSYWKDNMGISSTDMTNFPTGTSADQITFTGNSYTEYTFTPELSGSLKDYFGSTIRKVKFKVEEVKELWEQSYIEMHSIPINVSVYTFPNINGKFSSTQLDIREAEVSFRSITVDGKEILECTIDDYIPTDFLAEAWEGNFQYWEETPPMLSNPLRIHFTRVE</sequence>
<protein>
    <recommendedName>
        <fullName evidence="4">Calx-beta domain-containing protein</fullName>
    </recommendedName>
</protein>
<dbReference type="SUPFAM" id="SSF141072">
    <property type="entry name" value="CalX-like"/>
    <property type="match status" value="1"/>
</dbReference>
<keyword evidence="1" id="KW-0732">Signal</keyword>
<organism evidence="2 3">
    <name type="scientific">Bacteroides difficilis</name>
    <dbReference type="NCBI Taxonomy" id="2763021"/>
    <lineage>
        <taxon>Bacteria</taxon>
        <taxon>Pseudomonadati</taxon>
        <taxon>Bacteroidota</taxon>
        <taxon>Bacteroidia</taxon>
        <taxon>Bacteroidales</taxon>
        <taxon>Bacteroidaceae</taxon>
        <taxon>Bacteroides</taxon>
    </lineage>
</organism>
<reference evidence="2 3" key="1">
    <citation type="submission" date="2020-08" db="EMBL/GenBank/DDBJ databases">
        <title>Genome public.</title>
        <authorList>
            <person name="Liu C."/>
            <person name="Sun Q."/>
        </authorList>
    </citation>
    <scope>NUCLEOTIDE SEQUENCE [LARGE SCALE GENOMIC DNA]</scope>
    <source>
        <strain evidence="2 3">M27</strain>
    </source>
</reference>
<proteinExistence type="predicted"/>